<reference evidence="1" key="2">
    <citation type="journal article" date="2015" name="Fish Shellfish Immunol.">
        <title>Early steps in the European eel (Anguilla anguilla)-Vibrio vulnificus interaction in the gills: Role of the RtxA13 toxin.</title>
        <authorList>
            <person name="Callol A."/>
            <person name="Pajuelo D."/>
            <person name="Ebbesson L."/>
            <person name="Teles M."/>
            <person name="MacKenzie S."/>
            <person name="Amaro C."/>
        </authorList>
    </citation>
    <scope>NUCLEOTIDE SEQUENCE</scope>
</reference>
<organism evidence="1">
    <name type="scientific">Anguilla anguilla</name>
    <name type="common">European freshwater eel</name>
    <name type="synonym">Muraena anguilla</name>
    <dbReference type="NCBI Taxonomy" id="7936"/>
    <lineage>
        <taxon>Eukaryota</taxon>
        <taxon>Metazoa</taxon>
        <taxon>Chordata</taxon>
        <taxon>Craniata</taxon>
        <taxon>Vertebrata</taxon>
        <taxon>Euteleostomi</taxon>
        <taxon>Actinopterygii</taxon>
        <taxon>Neopterygii</taxon>
        <taxon>Teleostei</taxon>
        <taxon>Anguilliformes</taxon>
        <taxon>Anguillidae</taxon>
        <taxon>Anguilla</taxon>
    </lineage>
</organism>
<protein>
    <submittedName>
        <fullName evidence="1">Uncharacterized protein</fullName>
    </submittedName>
</protein>
<proteinExistence type="predicted"/>
<reference evidence="1" key="1">
    <citation type="submission" date="2014-11" db="EMBL/GenBank/DDBJ databases">
        <authorList>
            <person name="Amaro Gonzalez C."/>
        </authorList>
    </citation>
    <scope>NUCLEOTIDE SEQUENCE</scope>
</reference>
<sequence>MGLACNGIFGDFGLPVSYISSCACFFLSLPSKLSNFQCVETIYLQSLPGRCTTVPKVLYVLIIDVIV</sequence>
<accession>A0A0E9QMM8</accession>
<name>A0A0E9QMM8_ANGAN</name>
<evidence type="ECO:0000313" key="1">
    <source>
        <dbReference type="EMBL" id="JAH17293.1"/>
    </source>
</evidence>
<dbReference type="EMBL" id="GBXM01091284">
    <property type="protein sequence ID" value="JAH17293.1"/>
    <property type="molecule type" value="Transcribed_RNA"/>
</dbReference>
<dbReference type="AlphaFoldDB" id="A0A0E9QMM8"/>